<dbReference type="PANTHER" id="PTHR10857:SF6">
    <property type="entry name" value="COPINE-7"/>
    <property type="match status" value="1"/>
</dbReference>
<evidence type="ECO:0000256" key="1">
    <source>
        <dbReference type="SAM" id="MobiDB-lite"/>
    </source>
</evidence>
<dbReference type="GO" id="GO:0005544">
    <property type="term" value="F:calcium-dependent phospholipid binding"/>
    <property type="evidence" value="ECO:0007669"/>
    <property type="project" value="InterPro"/>
</dbReference>
<comment type="caution">
    <text evidence="3">The sequence shown here is derived from an EMBL/GenBank/DDBJ whole genome shotgun (WGS) entry which is preliminary data.</text>
</comment>
<sequence length="98" mass="11049">DSDKRFSALGFGARIPPKYEVSHDFAINFNPEDDECEAILHPADPDGRRGDRHGRHTGGHCACLTPAHVHHHRGRGQRRLHRHAGLGWRRRRPALPTG</sequence>
<reference evidence="3 4" key="1">
    <citation type="submission" date="2017-12" db="EMBL/GenBank/DDBJ databases">
        <title>High-resolution comparative analysis of great ape genomes.</title>
        <authorList>
            <person name="Pollen A."/>
            <person name="Hastie A."/>
            <person name="Hormozdiari F."/>
            <person name="Dougherty M."/>
            <person name="Liu R."/>
            <person name="Chaisson M."/>
            <person name="Hoppe E."/>
            <person name="Hill C."/>
            <person name="Pang A."/>
            <person name="Hillier L."/>
            <person name="Baker C."/>
            <person name="Armstrong J."/>
            <person name="Shendure J."/>
            <person name="Paten B."/>
            <person name="Wilson R."/>
            <person name="Chao H."/>
            <person name="Schneider V."/>
            <person name="Ventura M."/>
            <person name="Kronenberg Z."/>
            <person name="Murali S."/>
            <person name="Gordon D."/>
            <person name="Cantsilieris S."/>
            <person name="Munson K."/>
            <person name="Nelson B."/>
            <person name="Raja A."/>
            <person name="Underwood J."/>
            <person name="Diekhans M."/>
            <person name="Fiddes I."/>
            <person name="Haussler D."/>
            <person name="Eichler E."/>
        </authorList>
    </citation>
    <scope>NUCLEOTIDE SEQUENCE [LARGE SCALE GENOMIC DNA]</scope>
    <source>
        <strain evidence="3">Yerkes chimp pedigree #C0471</strain>
    </source>
</reference>
<accession>A0A2J8J0B6</accession>
<dbReference type="Proteomes" id="UP000236370">
    <property type="component" value="Unassembled WGS sequence"/>
</dbReference>
<dbReference type="PANTHER" id="PTHR10857">
    <property type="entry name" value="COPINE"/>
    <property type="match status" value="1"/>
</dbReference>
<evidence type="ECO:0000313" key="3">
    <source>
        <dbReference type="EMBL" id="PNI16209.1"/>
    </source>
</evidence>
<dbReference type="InterPro" id="IPR010734">
    <property type="entry name" value="Copine_C"/>
</dbReference>
<dbReference type="InterPro" id="IPR045052">
    <property type="entry name" value="Copine"/>
</dbReference>
<dbReference type="Pfam" id="PF07002">
    <property type="entry name" value="Copine"/>
    <property type="match status" value="1"/>
</dbReference>
<gene>
    <name evidence="3" type="ORF">CK820_G0051619</name>
</gene>
<protein>
    <submittedName>
        <fullName evidence="3">CPNE7 isoform 6</fullName>
    </submittedName>
</protein>
<feature type="non-terminal residue" evidence="3">
    <location>
        <position position="1"/>
    </location>
</feature>
<dbReference type="EMBL" id="NBAG03000544">
    <property type="protein sequence ID" value="PNI16209.1"/>
    <property type="molecule type" value="Genomic_DNA"/>
</dbReference>
<feature type="domain" description="Copine C-terminal" evidence="2">
    <location>
        <begin position="1"/>
        <end position="39"/>
    </location>
</feature>
<evidence type="ECO:0000313" key="4">
    <source>
        <dbReference type="Proteomes" id="UP000236370"/>
    </source>
</evidence>
<name>A0A2J8J0B6_PANTR</name>
<proteinExistence type="predicted"/>
<dbReference type="AlphaFoldDB" id="A0A2J8J0B6"/>
<feature type="region of interest" description="Disordered" evidence="1">
    <location>
        <begin position="71"/>
        <end position="98"/>
    </location>
</feature>
<evidence type="ECO:0000259" key="2">
    <source>
        <dbReference type="Pfam" id="PF07002"/>
    </source>
</evidence>
<organism evidence="3 4">
    <name type="scientific">Pan troglodytes</name>
    <name type="common">Chimpanzee</name>
    <dbReference type="NCBI Taxonomy" id="9598"/>
    <lineage>
        <taxon>Eukaryota</taxon>
        <taxon>Metazoa</taxon>
        <taxon>Chordata</taxon>
        <taxon>Craniata</taxon>
        <taxon>Vertebrata</taxon>
        <taxon>Euteleostomi</taxon>
        <taxon>Mammalia</taxon>
        <taxon>Eutheria</taxon>
        <taxon>Euarchontoglires</taxon>
        <taxon>Primates</taxon>
        <taxon>Haplorrhini</taxon>
        <taxon>Catarrhini</taxon>
        <taxon>Hominidae</taxon>
        <taxon>Pan</taxon>
    </lineage>
</organism>